<evidence type="ECO:0000313" key="3">
    <source>
        <dbReference type="EMBL" id="KAF9327523.1"/>
    </source>
</evidence>
<dbReference type="EMBL" id="JAAAUY010000656">
    <property type="protein sequence ID" value="KAF9327523.1"/>
    <property type="molecule type" value="Genomic_DNA"/>
</dbReference>
<protein>
    <submittedName>
        <fullName evidence="3">Uncharacterized protein</fullName>
    </submittedName>
</protein>
<gene>
    <name evidence="3" type="ORF">BG006_009186</name>
</gene>
<proteinExistence type="predicted"/>
<feature type="non-terminal residue" evidence="3">
    <location>
        <position position="238"/>
    </location>
</feature>
<feature type="region of interest" description="Disordered" evidence="1">
    <location>
        <begin position="100"/>
        <end position="212"/>
    </location>
</feature>
<keyword evidence="2" id="KW-1133">Transmembrane helix</keyword>
<dbReference type="Proteomes" id="UP000696485">
    <property type="component" value="Unassembled WGS sequence"/>
</dbReference>
<dbReference type="AlphaFoldDB" id="A0A9P5SEX7"/>
<comment type="caution">
    <text evidence="3">The sequence shown here is derived from an EMBL/GenBank/DDBJ whole genome shotgun (WGS) entry which is preliminary data.</text>
</comment>
<organism evidence="3 4">
    <name type="scientific">Podila minutissima</name>
    <dbReference type="NCBI Taxonomy" id="64525"/>
    <lineage>
        <taxon>Eukaryota</taxon>
        <taxon>Fungi</taxon>
        <taxon>Fungi incertae sedis</taxon>
        <taxon>Mucoromycota</taxon>
        <taxon>Mortierellomycotina</taxon>
        <taxon>Mortierellomycetes</taxon>
        <taxon>Mortierellales</taxon>
        <taxon>Mortierellaceae</taxon>
        <taxon>Podila</taxon>
    </lineage>
</organism>
<keyword evidence="4" id="KW-1185">Reference proteome</keyword>
<name>A0A9P5SEX7_9FUNG</name>
<feature type="compositionally biased region" description="Basic and acidic residues" evidence="1">
    <location>
        <begin position="100"/>
        <end position="123"/>
    </location>
</feature>
<keyword evidence="2" id="KW-0472">Membrane</keyword>
<feature type="region of interest" description="Disordered" evidence="1">
    <location>
        <begin position="1"/>
        <end position="68"/>
    </location>
</feature>
<evidence type="ECO:0000313" key="4">
    <source>
        <dbReference type="Proteomes" id="UP000696485"/>
    </source>
</evidence>
<feature type="compositionally biased region" description="Basic and acidic residues" evidence="1">
    <location>
        <begin position="40"/>
        <end position="53"/>
    </location>
</feature>
<feature type="compositionally biased region" description="Basic residues" evidence="1">
    <location>
        <begin position="138"/>
        <end position="170"/>
    </location>
</feature>
<evidence type="ECO:0000256" key="2">
    <source>
        <dbReference type="SAM" id="Phobius"/>
    </source>
</evidence>
<evidence type="ECO:0000256" key="1">
    <source>
        <dbReference type="SAM" id="MobiDB-lite"/>
    </source>
</evidence>
<sequence>MATAGTAANQEVEEGGLILPPPEPITETSMVVATFGVAAEKQEAHSKHAKESSSESTGLYEEPPKKKMRSTAAILLGAAVETVILTSAVALSAYHLLTGKGKDQPKEEPTEVVEEPKPQEPEKPVLQIQSAPVNIPRGLRHKSSGSPRPHHMAHSYHHTSHHNKSSKSKNKSNVAMLSSSLPHAQTHRFGDREALPGRPDTGTEDNDEQFLRMEAQLTTLIAEGKRALSSRIESWDEM</sequence>
<reference evidence="3" key="1">
    <citation type="journal article" date="2020" name="Fungal Divers.">
        <title>Resolving the Mortierellaceae phylogeny through synthesis of multi-gene phylogenetics and phylogenomics.</title>
        <authorList>
            <person name="Vandepol N."/>
            <person name="Liber J."/>
            <person name="Desiro A."/>
            <person name="Na H."/>
            <person name="Kennedy M."/>
            <person name="Barry K."/>
            <person name="Grigoriev I.V."/>
            <person name="Miller A.N."/>
            <person name="O'Donnell K."/>
            <person name="Stajich J.E."/>
            <person name="Bonito G."/>
        </authorList>
    </citation>
    <scope>NUCLEOTIDE SEQUENCE</scope>
    <source>
        <strain evidence="3">NVP1</strain>
    </source>
</reference>
<keyword evidence="2" id="KW-0812">Transmembrane</keyword>
<accession>A0A9P5SEX7</accession>
<feature type="transmembrane region" description="Helical" evidence="2">
    <location>
        <begin position="73"/>
        <end position="97"/>
    </location>
</feature>